<keyword evidence="2" id="KW-1185">Reference proteome</keyword>
<reference evidence="1 2" key="1">
    <citation type="submission" date="2020-02" db="EMBL/GenBank/DDBJ databases">
        <authorList>
            <person name="Gao J."/>
            <person name="Sun J."/>
        </authorList>
    </citation>
    <scope>NUCLEOTIDE SEQUENCE [LARGE SCALE GENOMIC DNA]</scope>
    <source>
        <strain evidence="1 2">7124</strain>
    </source>
</reference>
<dbReference type="EMBL" id="JAAKGU010000001">
    <property type="protein sequence ID" value="NGM81255.1"/>
    <property type="molecule type" value="Genomic_DNA"/>
</dbReference>
<dbReference type="SUPFAM" id="SSF52540">
    <property type="entry name" value="P-loop containing nucleoside triphosphate hydrolases"/>
    <property type="match status" value="1"/>
</dbReference>
<dbReference type="RefSeq" id="WP_165093898.1">
    <property type="nucleotide sequence ID" value="NZ_JAAKGU010000001.1"/>
</dbReference>
<dbReference type="InterPro" id="IPR027417">
    <property type="entry name" value="P-loop_NTPase"/>
</dbReference>
<gene>
    <name evidence="1" type="ORF">G5B47_02380</name>
</gene>
<evidence type="ECO:0000313" key="1">
    <source>
        <dbReference type="EMBL" id="NGM81255.1"/>
    </source>
</evidence>
<sequence>MAAHGQQLLSKIIDTGDVQAITRLGIKRTDYATDGERLAHDFVVKYAAENAGAAPSLATFVTEFPDDVCAYIPSVTDSFEYLAREIKNAAGKRAIAEVLGDAGLQDEFDGKSAEEFAGDLTKKLERIKMETRTGVRSLVSITEQRERFEAEFDRRKAGESFRIWPSKFPSINTEIGGGYMSSNMYVWYGRSGRGKSIFVMEEAIESAFNGATVLIWALEMSWYEWVARFCSSASARLGTFNANFNGADYAAGFENRSLLTGKLDGETETSFRDFLRQLNGMISGKIIVKAINDPDFTTKTVNELEAQILETEADVVVVDPVYYMDFEANTSKTTGGDLAATSKKLRIMTGRAEVVLHAITQADETDKESDDDEAVRELMPPRRKELSKAKQLLHDAANTIGIDTNAREGRGVIMLRKGRSGGEDFRAEVVFLPNYGIVQEIDTAGQAAQFADVSGF</sequence>
<evidence type="ECO:0000313" key="2">
    <source>
        <dbReference type="Proteomes" id="UP000480151"/>
    </source>
</evidence>
<dbReference type="Gene3D" id="3.40.50.300">
    <property type="entry name" value="P-loop containing nucleotide triphosphate hydrolases"/>
    <property type="match status" value="1"/>
</dbReference>
<dbReference type="Proteomes" id="UP000480151">
    <property type="component" value="Unassembled WGS sequence"/>
</dbReference>
<name>A0A6M1PG83_9BACL</name>
<organism evidence="1 2">
    <name type="scientific">Paenibacillus apii</name>
    <dbReference type="NCBI Taxonomy" id="1850370"/>
    <lineage>
        <taxon>Bacteria</taxon>
        <taxon>Bacillati</taxon>
        <taxon>Bacillota</taxon>
        <taxon>Bacilli</taxon>
        <taxon>Bacillales</taxon>
        <taxon>Paenibacillaceae</taxon>
        <taxon>Paenibacillus</taxon>
    </lineage>
</organism>
<protein>
    <submittedName>
        <fullName evidence="1">AAA family ATPase</fullName>
    </submittedName>
</protein>
<accession>A0A6M1PG83</accession>
<proteinExistence type="predicted"/>
<comment type="caution">
    <text evidence="1">The sequence shown here is derived from an EMBL/GenBank/DDBJ whole genome shotgun (WGS) entry which is preliminary data.</text>
</comment>
<dbReference type="AlphaFoldDB" id="A0A6M1PG83"/>